<name>A0A8H6XZ93_9AGAR</name>
<protein>
    <submittedName>
        <fullName evidence="2">Uncharacterized protein</fullName>
    </submittedName>
</protein>
<keyword evidence="3" id="KW-1185">Reference proteome</keyword>
<evidence type="ECO:0000256" key="1">
    <source>
        <dbReference type="SAM" id="Phobius"/>
    </source>
</evidence>
<organism evidence="2 3">
    <name type="scientific">Mycena venus</name>
    <dbReference type="NCBI Taxonomy" id="2733690"/>
    <lineage>
        <taxon>Eukaryota</taxon>
        <taxon>Fungi</taxon>
        <taxon>Dikarya</taxon>
        <taxon>Basidiomycota</taxon>
        <taxon>Agaricomycotina</taxon>
        <taxon>Agaricomycetes</taxon>
        <taxon>Agaricomycetidae</taxon>
        <taxon>Agaricales</taxon>
        <taxon>Marasmiineae</taxon>
        <taxon>Mycenaceae</taxon>
        <taxon>Mycena</taxon>
    </lineage>
</organism>
<evidence type="ECO:0000313" key="3">
    <source>
        <dbReference type="Proteomes" id="UP000620124"/>
    </source>
</evidence>
<accession>A0A8H6XZ93</accession>
<feature type="transmembrane region" description="Helical" evidence="1">
    <location>
        <begin position="92"/>
        <end position="117"/>
    </location>
</feature>
<keyword evidence="1" id="KW-0812">Transmembrane</keyword>
<feature type="transmembrane region" description="Helical" evidence="1">
    <location>
        <begin position="23"/>
        <end position="46"/>
    </location>
</feature>
<comment type="caution">
    <text evidence="2">The sequence shown here is derived from an EMBL/GenBank/DDBJ whole genome shotgun (WGS) entry which is preliminary data.</text>
</comment>
<feature type="transmembrane region" description="Helical" evidence="1">
    <location>
        <begin position="58"/>
        <end position="80"/>
    </location>
</feature>
<keyword evidence="1" id="KW-1133">Transmembrane helix</keyword>
<feature type="transmembrane region" description="Helical" evidence="1">
    <location>
        <begin position="144"/>
        <end position="165"/>
    </location>
</feature>
<dbReference type="OrthoDB" id="3251871at2759"/>
<dbReference type="AlphaFoldDB" id="A0A8H6XZ93"/>
<keyword evidence="1" id="KW-0472">Membrane</keyword>
<sequence length="373" mass="42245">MSRTLTLRSWSPDTQILLTSRRIIVGLMIPGFGLTVILLALFQYAARNPVSRRYVDRVSFRLLTYALIAHFVFCITFPVSSLTVHPGWSCDLLTFITNLSLMFSAGIFFCIALNLPWDAVNETCWYRSTDPEAMLRWLIGTQTFWIVLFAAGEVVAFVVIIGYLLSYMLETRRSHADTESRPQTTDSSEASHRPGLTILMFRNIILRVALYPTVSCVLNLSTAVIDLYESRNYARKHPGSVELTWKLNLTDLSILAGRPLIYGLLAAIDPSFIRALRALRHPANESTTQSHDLGRSTLCLSTVIDIPPEETYREAHVRRYRAQMSETATIPRLGTTLEEVRERRFDEEQDQRGMTVNAPAPTQRQSIDVACHI</sequence>
<proteinExistence type="predicted"/>
<reference evidence="2" key="1">
    <citation type="submission" date="2020-05" db="EMBL/GenBank/DDBJ databases">
        <title>Mycena genomes resolve the evolution of fungal bioluminescence.</title>
        <authorList>
            <person name="Tsai I.J."/>
        </authorList>
    </citation>
    <scope>NUCLEOTIDE SEQUENCE</scope>
    <source>
        <strain evidence="2">CCC161011</strain>
    </source>
</reference>
<evidence type="ECO:0000313" key="2">
    <source>
        <dbReference type="EMBL" id="KAF7349817.1"/>
    </source>
</evidence>
<dbReference type="Proteomes" id="UP000620124">
    <property type="component" value="Unassembled WGS sequence"/>
</dbReference>
<dbReference type="EMBL" id="JACAZI010000010">
    <property type="protein sequence ID" value="KAF7349817.1"/>
    <property type="molecule type" value="Genomic_DNA"/>
</dbReference>
<gene>
    <name evidence="2" type="ORF">MVEN_01281900</name>
</gene>